<evidence type="ECO:0000256" key="8">
    <source>
        <dbReference type="ARBA" id="ARBA00022729"/>
    </source>
</evidence>
<feature type="disulfide bond" evidence="14">
    <location>
        <begin position="43"/>
        <end position="74"/>
    </location>
</feature>
<dbReference type="InterPro" id="IPR052337">
    <property type="entry name" value="SAT4-like"/>
</dbReference>
<dbReference type="Pfam" id="PF20684">
    <property type="entry name" value="Fung_rhodopsin"/>
    <property type="match status" value="1"/>
</dbReference>
<keyword evidence="6" id="KW-0325">Glycoprotein</keyword>
<keyword evidence="9 15" id="KW-1133">Transmembrane helix</keyword>
<gene>
    <name evidence="18" type="ORF">CBYS24578_00009582</name>
</gene>
<keyword evidence="19" id="KW-1185">Reference proteome</keyword>
<keyword evidence="10 15" id="KW-0472">Membrane</keyword>
<feature type="signal peptide" evidence="16">
    <location>
        <begin position="1"/>
        <end position="25"/>
    </location>
</feature>
<dbReference type="GO" id="GO:0005576">
    <property type="term" value="C:extracellular region"/>
    <property type="evidence" value="ECO:0007669"/>
    <property type="project" value="UniProtKB-SubCell"/>
</dbReference>
<dbReference type="OrthoDB" id="2496787at2759"/>
<comment type="caution">
    <text evidence="18">The sequence shown here is derived from an EMBL/GenBank/DDBJ whole genome shotgun (WGS) entry which is preliminary data.</text>
</comment>
<sequence>MAFSTRRIIIELFIIILELVNLSRGEVNLINEISKFPACGISCFTSVIGNTSCPFTNSTCVCSDTAFIALAQICVVSKCQASDALKVAQVEAAACERTSRSRKHVLFLPLIADVPAWFCPWILLYSRILTMGRLELDDYMVLAIGLIYTPLLVLGKYTGYLAFGVDLWSLDYDTITKALKIFFVCESLYLVALALCKISLVCFYLRIFPNRKFRIVAFSVIALITIPTITLVFLQIFQCNPVHWAWLGWRLEYYRDRCSDVHLLTVLAAGFSIFQDALVITLPLPLLWNLKMARKEKFGIFVMFSLGIFITITSCIRLQYIARSGQSVNPTWDYTETIVWTGIELSVSIIVVCLPAMRKLTKRFIPWLASTISSGSYGKDTTTGSNSNSTRTRKDFHQIGDNRYYRSHDRGQVGESQVELGEEIELETRGGQMGGFRAAVTRNSGSDEQLEGIMVTKTVSAVSGRSDGPY</sequence>
<comment type="caution">
    <text evidence="14">Lacks conserved residue(s) required for the propagation of feature annotation.</text>
</comment>
<comment type="similarity">
    <text evidence="4">Belongs to the RBT5 family.</text>
</comment>
<feature type="transmembrane region" description="Helical" evidence="15">
    <location>
        <begin position="337"/>
        <end position="357"/>
    </location>
</feature>
<evidence type="ECO:0000256" key="4">
    <source>
        <dbReference type="ARBA" id="ARBA00010031"/>
    </source>
</evidence>
<evidence type="ECO:0000256" key="9">
    <source>
        <dbReference type="ARBA" id="ARBA00022989"/>
    </source>
</evidence>
<evidence type="ECO:0000256" key="5">
    <source>
        <dbReference type="ARBA" id="ARBA00022525"/>
    </source>
</evidence>
<dbReference type="PROSITE" id="PS52012">
    <property type="entry name" value="CFEM"/>
    <property type="match status" value="1"/>
</dbReference>
<dbReference type="PANTHER" id="PTHR33048:SF143">
    <property type="entry name" value="EXTRACELLULAR MEMBRANE PROTEIN CFEM DOMAIN-CONTAINING PROTEIN-RELATED"/>
    <property type="match status" value="1"/>
</dbReference>
<evidence type="ECO:0000256" key="11">
    <source>
        <dbReference type="ARBA" id="ARBA00023157"/>
    </source>
</evidence>
<dbReference type="Proteomes" id="UP000754883">
    <property type="component" value="Unassembled WGS sequence"/>
</dbReference>
<accession>A0A9N9U4Q5</accession>
<dbReference type="PANTHER" id="PTHR33048">
    <property type="entry name" value="PTH11-LIKE INTEGRAL MEMBRANE PROTEIN (AFU_ORTHOLOGUE AFUA_5G11245)"/>
    <property type="match status" value="1"/>
</dbReference>
<evidence type="ECO:0000256" key="1">
    <source>
        <dbReference type="ARBA" id="ARBA00004141"/>
    </source>
</evidence>
<keyword evidence="7 15" id="KW-0812">Transmembrane</keyword>
<keyword evidence="6" id="KW-0336">GPI-anchor</keyword>
<dbReference type="AlphaFoldDB" id="A0A9N9U4Q5"/>
<evidence type="ECO:0000256" key="13">
    <source>
        <dbReference type="ARBA" id="ARBA00038359"/>
    </source>
</evidence>
<feature type="chain" id="PRO_5040301449" description="CFEM domain-containing protein" evidence="16">
    <location>
        <begin position="26"/>
        <end position="470"/>
    </location>
</feature>
<feature type="domain" description="CFEM" evidence="17">
    <location>
        <begin position="11"/>
        <end position="122"/>
    </location>
</feature>
<dbReference type="Pfam" id="PF05730">
    <property type="entry name" value="CFEM"/>
    <property type="match status" value="1"/>
</dbReference>
<feature type="disulfide bond" evidence="14">
    <location>
        <begin position="53"/>
        <end position="60"/>
    </location>
</feature>
<evidence type="ECO:0000313" key="18">
    <source>
        <dbReference type="EMBL" id="CAG9982013.1"/>
    </source>
</evidence>
<feature type="transmembrane region" description="Helical" evidence="15">
    <location>
        <begin position="261"/>
        <end position="288"/>
    </location>
</feature>
<evidence type="ECO:0000259" key="17">
    <source>
        <dbReference type="PROSITE" id="PS52012"/>
    </source>
</evidence>
<organism evidence="18 19">
    <name type="scientific">Clonostachys byssicola</name>
    <dbReference type="NCBI Taxonomy" id="160290"/>
    <lineage>
        <taxon>Eukaryota</taxon>
        <taxon>Fungi</taxon>
        <taxon>Dikarya</taxon>
        <taxon>Ascomycota</taxon>
        <taxon>Pezizomycotina</taxon>
        <taxon>Sordariomycetes</taxon>
        <taxon>Hypocreomycetidae</taxon>
        <taxon>Hypocreales</taxon>
        <taxon>Bionectriaceae</taxon>
        <taxon>Clonostachys</taxon>
    </lineage>
</organism>
<feature type="disulfide bond" evidence="14">
    <location>
        <begin position="62"/>
        <end position="95"/>
    </location>
</feature>
<keyword evidence="8 16" id="KW-0732">Signal</keyword>
<dbReference type="InterPro" id="IPR008427">
    <property type="entry name" value="Extracellular_membr_CFEM_dom"/>
</dbReference>
<evidence type="ECO:0000256" key="12">
    <source>
        <dbReference type="ARBA" id="ARBA00023288"/>
    </source>
</evidence>
<dbReference type="SMART" id="SM00747">
    <property type="entry name" value="CFEM"/>
    <property type="match status" value="1"/>
</dbReference>
<evidence type="ECO:0000256" key="15">
    <source>
        <dbReference type="SAM" id="Phobius"/>
    </source>
</evidence>
<feature type="disulfide bond" evidence="14">
    <location>
        <begin position="39"/>
        <end position="79"/>
    </location>
</feature>
<evidence type="ECO:0000256" key="2">
    <source>
        <dbReference type="ARBA" id="ARBA00004589"/>
    </source>
</evidence>
<reference evidence="18" key="1">
    <citation type="submission" date="2021-10" db="EMBL/GenBank/DDBJ databases">
        <authorList>
            <person name="Piombo E."/>
        </authorList>
    </citation>
    <scope>NUCLEOTIDE SEQUENCE</scope>
</reference>
<dbReference type="InterPro" id="IPR049326">
    <property type="entry name" value="Rhodopsin_dom_fungi"/>
</dbReference>
<evidence type="ECO:0000256" key="3">
    <source>
        <dbReference type="ARBA" id="ARBA00004613"/>
    </source>
</evidence>
<name>A0A9N9U4Q5_9HYPO</name>
<feature type="transmembrane region" description="Helical" evidence="15">
    <location>
        <begin position="300"/>
        <end position="322"/>
    </location>
</feature>
<dbReference type="EMBL" id="CABFNO020001328">
    <property type="protein sequence ID" value="CAG9982013.1"/>
    <property type="molecule type" value="Genomic_DNA"/>
</dbReference>
<dbReference type="GO" id="GO:0098552">
    <property type="term" value="C:side of membrane"/>
    <property type="evidence" value="ECO:0007669"/>
    <property type="project" value="UniProtKB-KW"/>
</dbReference>
<proteinExistence type="inferred from homology"/>
<evidence type="ECO:0000313" key="19">
    <source>
        <dbReference type="Proteomes" id="UP000754883"/>
    </source>
</evidence>
<feature type="transmembrane region" description="Helical" evidence="15">
    <location>
        <begin position="215"/>
        <end position="237"/>
    </location>
</feature>
<protein>
    <recommendedName>
        <fullName evidence="17">CFEM domain-containing protein</fullName>
    </recommendedName>
</protein>
<feature type="transmembrane region" description="Helical" evidence="15">
    <location>
        <begin position="181"/>
        <end position="203"/>
    </location>
</feature>
<keyword evidence="11 14" id="KW-1015">Disulfide bond</keyword>
<evidence type="ECO:0000256" key="6">
    <source>
        <dbReference type="ARBA" id="ARBA00022622"/>
    </source>
</evidence>
<feature type="transmembrane region" description="Helical" evidence="15">
    <location>
        <begin position="105"/>
        <end position="127"/>
    </location>
</feature>
<evidence type="ECO:0000256" key="10">
    <source>
        <dbReference type="ARBA" id="ARBA00023136"/>
    </source>
</evidence>
<feature type="transmembrane region" description="Helical" evidence="15">
    <location>
        <begin position="139"/>
        <end position="161"/>
    </location>
</feature>
<comment type="similarity">
    <text evidence="13">Belongs to the SAT4 family.</text>
</comment>
<comment type="subcellular location">
    <subcellularLocation>
        <location evidence="2">Membrane</location>
        <topology evidence="2">Lipid-anchor</topology>
        <topology evidence="2">GPI-anchor</topology>
    </subcellularLocation>
    <subcellularLocation>
        <location evidence="1">Membrane</location>
        <topology evidence="1">Multi-pass membrane protein</topology>
    </subcellularLocation>
    <subcellularLocation>
        <location evidence="3">Secreted</location>
    </subcellularLocation>
</comment>
<keyword evidence="5" id="KW-0964">Secreted</keyword>
<evidence type="ECO:0000256" key="14">
    <source>
        <dbReference type="PROSITE-ProRule" id="PRU01356"/>
    </source>
</evidence>
<keyword evidence="12" id="KW-0449">Lipoprotein</keyword>
<evidence type="ECO:0000256" key="7">
    <source>
        <dbReference type="ARBA" id="ARBA00022692"/>
    </source>
</evidence>
<evidence type="ECO:0000256" key="16">
    <source>
        <dbReference type="SAM" id="SignalP"/>
    </source>
</evidence>